<evidence type="ECO:0000256" key="3">
    <source>
        <dbReference type="ARBA" id="ARBA00022692"/>
    </source>
</evidence>
<comment type="subcellular location">
    <subcellularLocation>
        <location evidence="1 6">Cell membrane</location>
        <topology evidence="1 6">Multi-pass membrane protein</topology>
    </subcellularLocation>
</comment>
<evidence type="ECO:0000256" key="6">
    <source>
        <dbReference type="RuleBase" id="RU363108"/>
    </source>
</evidence>
<dbReference type="GO" id="GO:0050909">
    <property type="term" value="P:sensory perception of taste"/>
    <property type="evidence" value="ECO:0007669"/>
    <property type="project" value="InterPro"/>
</dbReference>
<keyword evidence="7" id="KW-1185">Reference proteome</keyword>
<comment type="similarity">
    <text evidence="6">Belongs to the insect chemoreceptor superfamily. Gustatory receptor (GR) family.</text>
</comment>
<gene>
    <name evidence="8" type="primary">LOC115482789</name>
</gene>
<protein>
    <recommendedName>
        <fullName evidence="6">Gustatory receptor</fullName>
    </recommendedName>
</protein>
<evidence type="ECO:0000256" key="5">
    <source>
        <dbReference type="ARBA" id="ARBA00023136"/>
    </source>
</evidence>
<comment type="function">
    <text evidence="6">Gustatory receptor which mediates acceptance or avoidance behavior, depending on its substrates.</text>
</comment>
<evidence type="ECO:0000313" key="7">
    <source>
        <dbReference type="Proteomes" id="UP000504633"/>
    </source>
</evidence>
<evidence type="ECO:0000256" key="4">
    <source>
        <dbReference type="ARBA" id="ARBA00022989"/>
    </source>
</evidence>
<evidence type="ECO:0000256" key="2">
    <source>
        <dbReference type="ARBA" id="ARBA00022475"/>
    </source>
</evidence>
<keyword evidence="6" id="KW-0807">Transducer</keyword>
<feature type="transmembrane region" description="Helical" evidence="6">
    <location>
        <begin position="282"/>
        <end position="298"/>
    </location>
</feature>
<feature type="transmembrane region" description="Helical" evidence="6">
    <location>
        <begin position="90"/>
        <end position="109"/>
    </location>
</feature>
<dbReference type="GeneID" id="115482789"/>
<evidence type="ECO:0000313" key="8">
    <source>
        <dbReference type="RefSeq" id="XP_030078654.1"/>
    </source>
</evidence>
<proteinExistence type="inferred from homology"/>
<accession>A0A6J2SRS2</accession>
<dbReference type="GO" id="GO:0005886">
    <property type="term" value="C:plasma membrane"/>
    <property type="evidence" value="ECO:0007669"/>
    <property type="project" value="UniProtKB-SubCell"/>
</dbReference>
<dbReference type="OrthoDB" id="7867286at2759"/>
<dbReference type="GO" id="GO:0007165">
    <property type="term" value="P:signal transduction"/>
    <property type="evidence" value="ECO:0007669"/>
    <property type="project" value="UniProtKB-KW"/>
</dbReference>
<comment type="caution">
    <text evidence="6">Lacks conserved residue(s) required for the propagation of feature annotation.</text>
</comment>
<keyword evidence="4 6" id="KW-1133">Transmembrane helix</keyword>
<keyword evidence="6 8" id="KW-0675">Receptor</keyword>
<keyword evidence="3 6" id="KW-0812">Transmembrane</keyword>
<dbReference type="KEGG" id="dhe:115482789"/>
<dbReference type="RefSeq" id="XP_030078654.1">
    <property type="nucleotide sequence ID" value="XM_030222794.1"/>
</dbReference>
<name>A0A6J2SRS2_DROHY</name>
<keyword evidence="2 6" id="KW-1003">Cell membrane</keyword>
<feature type="transmembrane region" description="Helical" evidence="6">
    <location>
        <begin position="187"/>
        <end position="205"/>
    </location>
</feature>
<feature type="transmembrane region" description="Helical" evidence="6">
    <location>
        <begin position="144"/>
        <end position="166"/>
    </location>
</feature>
<keyword evidence="5 6" id="KW-0472">Membrane</keyword>
<evidence type="ECO:0000256" key="1">
    <source>
        <dbReference type="ARBA" id="ARBA00004651"/>
    </source>
</evidence>
<organism evidence="7 8">
    <name type="scientific">Drosophila hydei</name>
    <name type="common">Fruit fly</name>
    <dbReference type="NCBI Taxonomy" id="7224"/>
    <lineage>
        <taxon>Eukaryota</taxon>
        <taxon>Metazoa</taxon>
        <taxon>Ecdysozoa</taxon>
        <taxon>Arthropoda</taxon>
        <taxon>Hexapoda</taxon>
        <taxon>Insecta</taxon>
        <taxon>Pterygota</taxon>
        <taxon>Neoptera</taxon>
        <taxon>Endopterygota</taxon>
        <taxon>Diptera</taxon>
        <taxon>Brachycera</taxon>
        <taxon>Muscomorpha</taxon>
        <taxon>Ephydroidea</taxon>
        <taxon>Drosophilidae</taxon>
        <taxon>Drosophila</taxon>
    </lineage>
</organism>
<dbReference type="Proteomes" id="UP000504633">
    <property type="component" value="Unplaced"/>
</dbReference>
<sequence length="307" mass="35540">MFGSRQWRVSTSSISSSILRGSLKYATLMGIICFSVKNDGSDGRLVAKNRKSYKWFCLISRILMCGLYVDRTKHFIYAIRISPLKIIVGIRFFICVICAIFTLGIQFWHGQRVVDVANRFLRLFQRIHALPGCQDMGYGGKRVLGLLFLKVICLVYEACYLIPLLISDYNVYAAITIFCDFYNTANTTIILHIYFVAYLSIGISYDQVNSYVRHELRRQLSELNTRNRESVSRKNLKAAGHCLDECLAIYDEIHQLEMFLCRLNYNEFRVRPLGLFEVSNELILVFMSALVTYITYIVQYDMQANLF</sequence>
<reference evidence="8" key="1">
    <citation type="submission" date="2025-08" db="UniProtKB">
        <authorList>
            <consortium name="RefSeq"/>
        </authorList>
    </citation>
    <scope>IDENTIFICATION</scope>
    <source>
        <strain evidence="8">15085-1641.00</strain>
        <tissue evidence="8">Whole body</tissue>
    </source>
</reference>
<dbReference type="AlphaFoldDB" id="A0A6J2SRS2"/>
<dbReference type="OMA" id="ICKIVEA"/>
<dbReference type="InterPro" id="IPR013604">
    <property type="entry name" value="7TM_chemorcpt"/>
</dbReference>
<dbReference type="Pfam" id="PF08395">
    <property type="entry name" value="7tm_7"/>
    <property type="match status" value="1"/>
</dbReference>